<dbReference type="Proteomes" id="UP000623129">
    <property type="component" value="Unassembled WGS sequence"/>
</dbReference>
<dbReference type="InterPro" id="IPR051937">
    <property type="entry name" value="R3H_domain_containing"/>
</dbReference>
<dbReference type="AlphaFoldDB" id="A0A833REN6"/>
<name>A0A833REN6_9POAL</name>
<dbReference type="InterPro" id="IPR001374">
    <property type="entry name" value="R3H_dom"/>
</dbReference>
<keyword evidence="6" id="KW-1185">Reference proteome</keyword>
<comment type="caution">
    <text evidence="5">The sequence shown here is derived from an EMBL/GenBank/DDBJ whole genome shotgun (WGS) entry which is preliminary data.</text>
</comment>
<feature type="region of interest" description="Disordered" evidence="2">
    <location>
        <begin position="187"/>
        <end position="235"/>
    </location>
</feature>
<dbReference type="Pfam" id="PF12752">
    <property type="entry name" value="SUZ"/>
    <property type="match status" value="1"/>
</dbReference>
<feature type="domain" description="R3H" evidence="3">
    <location>
        <begin position="21"/>
        <end position="86"/>
    </location>
</feature>
<dbReference type="InterPro" id="IPR036867">
    <property type="entry name" value="R3H_dom_sf"/>
</dbReference>
<dbReference type="CDD" id="cd02642">
    <property type="entry name" value="R3H_encore_like"/>
    <property type="match status" value="1"/>
</dbReference>
<organism evidence="5 6">
    <name type="scientific">Carex littledalei</name>
    <dbReference type="NCBI Taxonomy" id="544730"/>
    <lineage>
        <taxon>Eukaryota</taxon>
        <taxon>Viridiplantae</taxon>
        <taxon>Streptophyta</taxon>
        <taxon>Embryophyta</taxon>
        <taxon>Tracheophyta</taxon>
        <taxon>Spermatophyta</taxon>
        <taxon>Magnoliopsida</taxon>
        <taxon>Liliopsida</taxon>
        <taxon>Poales</taxon>
        <taxon>Cyperaceae</taxon>
        <taxon>Cyperoideae</taxon>
        <taxon>Cariceae</taxon>
        <taxon>Carex</taxon>
        <taxon>Carex subgen. Euthyceras</taxon>
    </lineage>
</organism>
<dbReference type="InterPro" id="IPR024771">
    <property type="entry name" value="SUZ"/>
</dbReference>
<dbReference type="OrthoDB" id="278430at2759"/>
<protein>
    <submittedName>
        <fullName evidence="5">R3H domain-containing protein 1</fullName>
    </submittedName>
</protein>
<dbReference type="PROSITE" id="PS51061">
    <property type="entry name" value="R3H"/>
    <property type="match status" value="1"/>
</dbReference>
<dbReference type="PANTHER" id="PTHR15672">
    <property type="entry name" value="CAMP-REGULATED PHOSPHOPROTEIN 21 RELATED R3H DOMAIN CONTAINING PROTEIN"/>
    <property type="match status" value="1"/>
</dbReference>
<evidence type="ECO:0000313" key="5">
    <source>
        <dbReference type="EMBL" id="KAF3337477.1"/>
    </source>
</evidence>
<sequence>MNQFAMVEELASLVKDNLYSKHLILSTEEALVAFLQQDTSTDGSLELQPVGSYHRLLLHRLAEIYGFVHESVGEGEDRHLVLERCPETAIPSVLVSDILWDHAESYTSTSSQHILKRENPDTLASKLKHSMSLIPTPTPPPLEERQAAYLAARNRIFGPSNTEEGRCTSPKLRKDPAVARRMIAHALGRKLEPTSDPDICGSEPNSGRRNDSTPNNGEKRGNNPRALSAESLKKEQLGAAKRMFANALGRTSFTEK</sequence>
<dbReference type="EMBL" id="SWLB01000006">
    <property type="protein sequence ID" value="KAF3337477.1"/>
    <property type="molecule type" value="Genomic_DNA"/>
</dbReference>
<evidence type="ECO:0000256" key="2">
    <source>
        <dbReference type="SAM" id="MobiDB-lite"/>
    </source>
</evidence>
<dbReference type="GO" id="GO:0003676">
    <property type="term" value="F:nucleic acid binding"/>
    <property type="evidence" value="ECO:0007669"/>
    <property type="project" value="UniProtKB-UniRule"/>
</dbReference>
<keyword evidence="1" id="KW-0597">Phosphoprotein</keyword>
<dbReference type="PROSITE" id="PS51673">
    <property type="entry name" value="SUZ"/>
    <property type="match status" value="1"/>
</dbReference>
<evidence type="ECO:0000259" key="3">
    <source>
        <dbReference type="PROSITE" id="PS51061"/>
    </source>
</evidence>
<dbReference type="PANTHER" id="PTHR15672:SF25">
    <property type="entry name" value="OS01G0100600 PROTEIN"/>
    <property type="match status" value="1"/>
</dbReference>
<feature type="domain" description="SUZ" evidence="4">
    <location>
        <begin position="89"/>
        <end position="161"/>
    </location>
</feature>
<evidence type="ECO:0000313" key="6">
    <source>
        <dbReference type="Proteomes" id="UP000623129"/>
    </source>
</evidence>
<dbReference type="SMART" id="SM00393">
    <property type="entry name" value="R3H"/>
    <property type="match status" value="1"/>
</dbReference>
<reference evidence="5" key="1">
    <citation type="submission" date="2020-01" db="EMBL/GenBank/DDBJ databases">
        <title>Genome sequence of Kobresia littledalei, the first chromosome-level genome in the family Cyperaceae.</title>
        <authorList>
            <person name="Qu G."/>
        </authorList>
    </citation>
    <scope>NUCLEOTIDE SEQUENCE</scope>
    <source>
        <strain evidence="5">C.B.Clarke</strain>
        <tissue evidence="5">Leaf</tissue>
    </source>
</reference>
<gene>
    <name evidence="5" type="ORF">FCM35_KLT18064</name>
</gene>
<proteinExistence type="predicted"/>
<feature type="compositionally biased region" description="Basic and acidic residues" evidence="2">
    <location>
        <begin position="206"/>
        <end position="221"/>
    </location>
</feature>
<evidence type="ECO:0000259" key="4">
    <source>
        <dbReference type="PROSITE" id="PS51673"/>
    </source>
</evidence>
<dbReference type="Pfam" id="PF01424">
    <property type="entry name" value="R3H"/>
    <property type="match status" value="1"/>
</dbReference>
<accession>A0A833REN6</accession>
<dbReference type="SUPFAM" id="SSF82708">
    <property type="entry name" value="R3H domain"/>
    <property type="match status" value="1"/>
</dbReference>
<dbReference type="Gene3D" id="3.30.1370.50">
    <property type="entry name" value="R3H-like domain"/>
    <property type="match status" value="1"/>
</dbReference>
<evidence type="ECO:0000256" key="1">
    <source>
        <dbReference type="ARBA" id="ARBA00022553"/>
    </source>
</evidence>